<comment type="caution">
    <text evidence="5">The sequence shown here is derived from an EMBL/GenBank/DDBJ whole genome shotgun (WGS) entry which is preliminary data.</text>
</comment>
<evidence type="ECO:0000256" key="1">
    <source>
        <dbReference type="ARBA" id="ARBA00021125"/>
    </source>
</evidence>
<dbReference type="InterPro" id="IPR015943">
    <property type="entry name" value="WD40/YVTN_repeat-like_dom_sf"/>
</dbReference>
<dbReference type="InterPro" id="IPR039328">
    <property type="entry name" value="WDR89"/>
</dbReference>
<dbReference type="SUPFAM" id="SSF50978">
    <property type="entry name" value="WD40 repeat-like"/>
    <property type="match status" value="1"/>
</dbReference>
<protein>
    <recommendedName>
        <fullName evidence="1">WD repeat-containing protein 89</fullName>
    </recommendedName>
</protein>
<keyword evidence="6" id="KW-1185">Reference proteome</keyword>
<gene>
    <name evidence="5" type="primary">WDR89</name>
    <name evidence="5" type="ORF">Bhyg_08237</name>
</gene>
<dbReference type="OrthoDB" id="25131at2759"/>
<evidence type="ECO:0000313" key="5">
    <source>
        <dbReference type="EMBL" id="KAJ6643279.1"/>
    </source>
</evidence>
<dbReference type="InterPro" id="IPR001680">
    <property type="entry name" value="WD40_rpt"/>
</dbReference>
<dbReference type="Gene3D" id="2.130.10.10">
    <property type="entry name" value="YVTN repeat-like/Quinoprotein amine dehydrogenase"/>
    <property type="match status" value="2"/>
</dbReference>
<feature type="region of interest" description="Disordered" evidence="4">
    <location>
        <begin position="1"/>
        <end position="22"/>
    </location>
</feature>
<dbReference type="EMBL" id="WJQU01000002">
    <property type="protein sequence ID" value="KAJ6643279.1"/>
    <property type="molecule type" value="Genomic_DNA"/>
</dbReference>
<sequence length="404" mass="45299">MDVFDENTINSSDSSDEDDSEIIDGNTCSDLELTELFTSQYHLSAEECVSLKKTYILHMAASKTFERIVIGTSCGSIQFYDIRTGLSKLKTPDCLNGLTSFITGVKYANSSLDSVLVSTTESVLMVDLRSDDIAHTFCDDRESVRKKHFNCFDINNNDRIICVGTQQRDQEVYLTFFDVRKQSLLGAYWDSHHDDITDVKFHLKNPDLVLSGSTDGLICAFDISQTNEDEALLSTLNTESSVASIDWHETTLGKDIASCITHTNDLQLFDVSNLEDAEMLKTFDRETVTKHMKRRSVMDCSLINCHSTMDDEILLIASSNYDKGKCLRSLAYRNETLVPSTDFIGNKQIVRTSVLNKNTNTLLTGGENGLITLWSTGAMADSKTNIKSSNLKEKTYKKHKMTPY</sequence>
<dbReference type="PANTHER" id="PTHR22889">
    <property type="entry name" value="WD REPEAT-CONTAINING PROTEIN 89"/>
    <property type="match status" value="1"/>
</dbReference>
<evidence type="ECO:0000313" key="6">
    <source>
        <dbReference type="Proteomes" id="UP001151699"/>
    </source>
</evidence>
<name>A0A9Q0N4B1_9DIPT</name>
<accession>A0A9Q0N4B1</accession>
<dbReference type="InterPro" id="IPR036322">
    <property type="entry name" value="WD40_repeat_dom_sf"/>
</dbReference>
<dbReference type="AlphaFoldDB" id="A0A9Q0N4B1"/>
<dbReference type="SMART" id="SM00320">
    <property type="entry name" value="WD40"/>
    <property type="match status" value="3"/>
</dbReference>
<evidence type="ECO:0000256" key="2">
    <source>
        <dbReference type="ARBA" id="ARBA00022574"/>
    </source>
</evidence>
<dbReference type="PANTHER" id="PTHR22889:SF0">
    <property type="entry name" value="WD REPEAT-CONTAINING PROTEIN 89"/>
    <property type="match status" value="1"/>
</dbReference>
<proteinExistence type="predicted"/>
<organism evidence="5 6">
    <name type="scientific">Pseudolycoriella hygida</name>
    <dbReference type="NCBI Taxonomy" id="35572"/>
    <lineage>
        <taxon>Eukaryota</taxon>
        <taxon>Metazoa</taxon>
        <taxon>Ecdysozoa</taxon>
        <taxon>Arthropoda</taxon>
        <taxon>Hexapoda</taxon>
        <taxon>Insecta</taxon>
        <taxon>Pterygota</taxon>
        <taxon>Neoptera</taxon>
        <taxon>Endopterygota</taxon>
        <taxon>Diptera</taxon>
        <taxon>Nematocera</taxon>
        <taxon>Sciaroidea</taxon>
        <taxon>Sciaridae</taxon>
        <taxon>Pseudolycoriella</taxon>
    </lineage>
</organism>
<evidence type="ECO:0000256" key="3">
    <source>
        <dbReference type="ARBA" id="ARBA00022737"/>
    </source>
</evidence>
<dbReference type="Proteomes" id="UP001151699">
    <property type="component" value="Chromosome B"/>
</dbReference>
<evidence type="ECO:0000256" key="4">
    <source>
        <dbReference type="SAM" id="MobiDB-lite"/>
    </source>
</evidence>
<keyword evidence="3" id="KW-0677">Repeat</keyword>
<keyword evidence="2" id="KW-0853">WD repeat</keyword>
<reference evidence="5" key="1">
    <citation type="submission" date="2022-07" db="EMBL/GenBank/DDBJ databases">
        <authorList>
            <person name="Trinca V."/>
            <person name="Uliana J.V.C."/>
            <person name="Torres T.T."/>
            <person name="Ward R.J."/>
            <person name="Monesi N."/>
        </authorList>
    </citation>
    <scope>NUCLEOTIDE SEQUENCE</scope>
    <source>
        <strain evidence="5">HSMRA1968</strain>
        <tissue evidence="5">Whole embryos</tissue>
    </source>
</reference>